<evidence type="ECO:0000256" key="3">
    <source>
        <dbReference type="SAM" id="MobiDB-lite"/>
    </source>
</evidence>
<dbReference type="PANTHER" id="PTHR23259">
    <property type="entry name" value="RIDDLE"/>
    <property type="match status" value="1"/>
</dbReference>
<dbReference type="EMBL" id="KQ459562">
    <property type="protein sequence ID" value="KPI99762.1"/>
    <property type="molecule type" value="Genomic_DNA"/>
</dbReference>
<dbReference type="InterPro" id="IPR051368">
    <property type="entry name" value="SerProtInhib-TIL_Domain"/>
</dbReference>
<reference evidence="5 6" key="1">
    <citation type="journal article" date="2015" name="Nat. Commun.">
        <title>Outbred genome sequencing and CRISPR/Cas9 gene editing in butterflies.</title>
        <authorList>
            <person name="Li X."/>
            <person name="Fan D."/>
            <person name="Zhang W."/>
            <person name="Liu G."/>
            <person name="Zhang L."/>
            <person name="Zhao L."/>
            <person name="Fang X."/>
            <person name="Chen L."/>
            <person name="Dong Y."/>
            <person name="Chen Y."/>
            <person name="Ding Y."/>
            <person name="Zhao R."/>
            <person name="Feng M."/>
            <person name="Zhu Y."/>
            <person name="Feng Y."/>
            <person name="Jiang X."/>
            <person name="Zhu D."/>
            <person name="Xiang H."/>
            <person name="Feng X."/>
            <person name="Li S."/>
            <person name="Wang J."/>
            <person name="Zhang G."/>
            <person name="Kronforst M.R."/>
            <person name="Wang W."/>
        </authorList>
    </citation>
    <scope>NUCLEOTIDE SEQUENCE [LARGE SCALE GENOMIC DNA]</scope>
    <source>
        <strain evidence="5">Ya'a_city_454_Px</strain>
        <tissue evidence="5">Whole body</tissue>
    </source>
</reference>
<feature type="domain" description="TIL" evidence="4">
    <location>
        <begin position="66"/>
        <end position="118"/>
    </location>
</feature>
<keyword evidence="1" id="KW-0646">Protease inhibitor</keyword>
<gene>
    <name evidence="5" type="ORF">RR46_04736</name>
</gene>
<dbReference type="Proteomes" id="UP000053268">
    <property type="component" value="Unassembled WGS sequence"/>
</dbReference>
<proteinExistence type="predicted"/>
<dbReference type="GO" id="GO:0030414">
    <property type="term" value="F:peptidase inhibitor activity"/>
    <property type="evidence" value="ECO:0007669"/>
    <property type="project" value="UniProtKB-KW"/>
</dbReference>
<dbReference type="STRING" id="66420.A0A194Q2H2"/>
<evidence type="ECO:0000256" key="1">
    <source>
        <dbReference type="ARBA" id="ARBA00022690"/>
    </source>
</evidence>
<dbReference type="AlphaFoldDB" id="A0A194Q2H2"/>
<feature type="domain" description="TIL" evidence="4">
    <location>
        <begin position="197"/>
        <end position="248"/>
    </location>
</feature>
<dbReference type="PANTHER" id="PTHR23259:SF70">
    <property type="entry name" value="ACCESSORY GLAND PROTEIN ACP62F-RELATED"/>
    <property type="match status" value="1"/>
</dbReference>
<keyword evidence="2" id="KW-1015">Disulfide bond</keyword>
<dbReference type="InterPro" id="IPR002919">
    <property type="entry name" value="TIL_dom"/>
</dbReference>
<feature type="domain" description="TIL" evidence="4">
    <location>
        <begin position="135"/>
        <end position="186"/>
    </location>
</feature>
<dbReference type="Gene3D" id="2.10.25.10">
    <property type="entry name" value="Laminin"/>
    <property type="match status" value="5"/>
</dbReference>
<dbReference type="Pfam" id="PF01826">
    <property type="entry name" value="TIL"/>
    <property type="match status" value="4"/>
</dbReference>
<dbReference type="SUPFAM" id="SSF57567">
    <property type="entry name" value="Serine protease inhibitors"/>
    <property type="match status" value="5"/>
</dbReference>
<evidence type="ECO:0000259" key="4">
    <source>
        <dbReference type="Pfam" id="PF01826"/>
    </source>
</evidence>
<evidence type="ECO:0000256" key="2">
    <source>
        <dbReference type="ARBA" id="ARBA00023157"/>
    </source>
</evidence>
<dbReference type="InterPro" id="IPR036084">
    <property type="entry name" value="Ser_inhib-like_sf"/>
</dbReference>
<keyword evidence="6" id="KW-1185">Reference proteome</keyword>
<name>A0A194Q2H2_PAPXU</name>
<protein>
    <submittedName>
        <fullName evidence="5">Mucin-19</fullName>
    </submittedName>
</protein>
<feature type="domain" description="TIL" evidence="4">
    <location>
        <begin position="265"/>
        <end position="317"/>
    </location>
</feature>
<evidence type="ECO:0000313" key="6">
    <source>
        <dbReference type="Proteomes" id="UP000053268"/>
    </source>
</evidence>
<organism evidence="5 6">
    <name type="scientific">Papilio xuthus</name>
    <name type="common">Asian swallowtail butterfly</name>
    <dbReference type="NCBI Taxonomy" id="66420"/>
    <lineage>
        <taxon>Eukaryota</taxon>
        <taxon>Metazoa</taxon>
        <taxon>Ecdysozoa</taxon>
        <taxon>Arthropoda</taxon>
        <taxon>Hexapoda</taxon>
        <taxon>Insecta</taxon>
        <taxon>Pterygota</taxon>
        <taxon>Neoptera</taxon>
        <taxon>Endopterygota</taxon>
        <taxon>Lepidoptera</taxon>
        <taxon>Glossata</taxon>
        <taxon>Ditrysia</taxon>
        <taxon>Papilionoidea</taxon>
        <taxon>Papilionidae</taxon>
        <taxon>Papilioninae</taxon>
        <taxon>Papilio</taxon>
    </lineage>
</organism>
<dbReference type="CDD" id="cd19941">
    <property type="entry name" value="TIL"/>
    <property type="match status" value="5"/>
</dbReference>
<evidence type="ECO:0000313" key="5">
    <source>
        <dbReference type="EMBL" id="KPI99762.1"/>
    </source>
</evidence>
<feature type="region of interest" description="Disordered" evidence="3">
    <location>
        <begin position="1"/>
        <end position="23"/>
    </location>
</feature>
<accession>A0A194Q2H2</accession>
<sequence>MYYEKEQLPTTSQKPEPPPPAPVTVRTTTLVIGSYWSSGIVNATSDMRVCMFLYFVVVAGAVGEGCGPNEVFKRCGPACERSCEIPLPTCTQQCVEGCFCADDRLRDDNGQCVEVSECPTQSKKWKRSLFKDPSCKENEEFKLCETCYKSCDNPQPSCSDHCERGCFCKEGLVRDRDGKCVALDQCSQNNGRRAQACGPHKVFVKCQVCEKSCSNPQPHCAGPCRAGCFCEEGYLKHPNGQCVKPHECPKEVTLIGGQEPSVEDCGSDEEFLSCGWCEPSCSEPAPRCPPGVCTRGCLCRPPLLRHYSGQCVRETDCLLHSCLDPSEEYVCRYGCEPRCDNRTCVARGRRCVLGCHCRLGLRRHRDGRCVSPEQCSPRTPPRRLPHSIALNNLLKDKLKTNDNILKI</sequence>